<keyword evidence="3" id="KW-1185">Reference proteome</keyword>
<dbReference type="RefSeq" id="WP_154494834.1">
    <property type="nucleotide sequence ID" value="NZ_VUMU01000001.1"/>
</dbReference>
<sequence>MEEKETIQPIEITWEELQSRDLDRYILVDTRGDEAVNYGMIPGAIAIPECELVDKLAAAAGDKKVILYCSRGQNSKASAEYFREQGMDVYSLQGGYTGWLLNLMQKEQAGEKENERAREIEKSIRKKFHKVLFSRFAKAINEYDMIRENDKIAVCISGGKDSMLMAKLFQELKRHNKFPFELVFLVMDPGYSEANRKIIENNAKLMDIPITIFESQIFDAVYDIEDSPCYLCARMRRGYLYSHAKELGCNKIALGHHYDDVIETILMGMLYGGQVQTMMPKLHSTNFEGMELIRPMYLIREDDIKHWRDYNDLHFIQCACRFTDTCTTCRTDGSSPSKRMEIKNLIASLKQTNPFIEGNIFKSVENVNLRTIIAYKEDGVKHHFLEHYDEWK</sequence>
<dbReference type="InterPro" id="IPR011063">
    <property type="entry name" value="TilS/TtcA_N"/>
</dbReference>
<dbReference type="PANTHER" id="PTHR43686:SF1">
    <property type="entry name" value="AMINOTRAN_5 DOMAIN-CONTAINING PROTEIN"/>
    <property type="match status" value="1"/>
</dbReference>
<comment type="caution">
    <text evidence="2">The sequence shown here is derived from an EMBL/GenBank/DDBJ whole genome shotgun (WGS) entry which is preliminary data.</text>
</comment>
<dbReference type="Pfam" id="PF01171">
    <property type="entry name" value="ATP_bind_3"/>
    <property type="match status" value="1"/>
</dbReference>
<evidence type="ECO:0000313" key="2">
    <source>
        <dbReference type="EMBL" id="MST56746.1"/>
    </source>
</evidence>
<dbReference type="Gene3D" id="3.40.250.10">
    <property type="entry name" value="Rhodanese-like domain"/>
    <property type="match status" value="1"/>
</dbReference>
<dbReference type="SUPFAM" id="SSF52821">
    <property type="entry name" value="Rhodanese/Cell cycle control phosphatase"/>
    <property type="match status" value="1"/>
</dbReference>
<dbReference type="Proteomes" id="UP000476055">
    <property type="component" value="Unassembled WGS sequence"/>
</dbReference>
<evidence type="ECO:0000313" key="3">
    <source>
        <dbReference type="Proteomes" id="UP000476055"/>
    </source>
</evidence>
<feature type="domain" description="Rhodanese" evidence="1">
    <location>
        <begin position="21"/>
        <end position="108"/>
    </location>
</feature>
<accession>A0A6L5YEL0</accession>
<dbReference type="SUPFAM" id="SSF52402">
    <property type="entry name" value="Adenine nucleotide alpha hydrolases-like"/>
    <property type="match status" value="1"/>
</dbReference>
<dbReference type="InterPro" id="IPR001763">
    <property type="entry name" value="Rhodanese-like_dom"/>
</dbReference>
<proteinExistence type="predicted"/>
<dbReference type="EMBL" id="VUMU01000001">
    <property type="protein sequence ID" value="MST56746.1"/>
    <property type="molecule type" value="Genomic_DNA"/>
</dbReference>
<gene>
    <name evidence="2" type="ORF">FYJ59_00525</name>
</gene>
<dbReference type="AlphaFoldDB" id="A0A6L5YEL0"/>
<name>A0A6L5YEL0_9FIRM</name>
<dbReference type="PANTHER" id="PTHR43686">
    <property type="entry name" value="SULFURTRANSFERASE-RELATED"/>
    <property type="match status" value="1"/>
</dbReference>
<protein>
    <submittedName>
        <fullName evidence="2">ATPase</fullName>
    </submittedName>
</protein>
<dbReference type="InterPro" id="IPR036873">
    <property type="entry name" value="Rhodanese-like_dom_sf"/>
</dbReference>
<organism evidence="2 3">
    <name type="scientific">Waltera intestinalis</name>
    <dbReference type="NCBI Taxonomy" id="2606635"/>
    <lineage>
        <taxon>Bacteria</taxon>
        <taxon>Bacillati</taxon>
        <taxon>Bacillota</taxon>
        <taxon>Clostridia</taxon>
        <taxon>Lachnospirales</taxon>
        <taxon>Lachnospiraceae</taxon>
        <taxon>Waltera</taxon>
    </lineage>
</organism>
<reference evidence="2 3" key="1">
    <citation type="submission" date="2019-08" db="EMBL/GenBank/DDBJ databases">
        <title>In-depth cultivation of the pig gut microbiome towards novel bacterial diversity and tailored functional studies.</title>
        <authorList>
            <person name="Wylensek D."/>
            <person name="Hitch T.C.A."/>
            <person name="Clavel T."/>
        </authorList>
    </citation>
    <scope>NUCLEOTIDE SEQUENCE [LARGE SCALE GENOMIC DNA]</scope>
    <source>
        <strain evidence="2 3">WCA3-601-WT-6H</strain>
    </source>
</reference>
<dbReference type="PROSITE" id="PS50206">
    <property type="entry name" value="RHODANESE_3"/>
    <property type="match status" value="1"/>
</dbReference>
<dbReference type="Gene3D" id="3.40.50.620">
    <property type="entry name" value="HUPs"/>
    <property type="match status" value="1"/>
</dbReference>
<evidence type="ECO:0000259" key="1">
    <source>
        <dbReference type="PROSITE" id="PS50206"/>
    </source>
</evidence>
<dbReference type="SMART" id="SM00450">
    <property type="entry name" value="RHOD"/>
    <property type="match status" value="1"/>
</dbReference>
<dbReference type="InterPro" id="IPR014729">
    <property type="entry name" value="Rossmann-like_a/b/a_fold"/>
</dbReference>
<dbReference type="Pfam" id="PF00581">
    <property type="entry name" value="Rhodanese"/>
    <property type="match status" value="1"/>
</dbReference>
<dbReference type="CDD" id="cd24138">
    <property type="entry name" value="TtcA-like"/>
    <property type="match status" value="1"/>
</dbReference>